<dbReference type="PANTHER" id="PTHR46648">
    <property type="entry name" value="HIT FAMILY PROTEIN 1"/>
    <property type="match status" value="1"/>
</dbReference>
<dbReference type="Proteomes" id="UP000184251">
    <property type="component" value="Unassembled WGS sequence"/>
</dbReference>
<dbReference type="Pfam" id="PF01230">
    <property type="entry name" value="HIT"/>
    <property type="match status" value="1"/>
</dbReference>
<dbReference type="GO" id="GO:0016787">
    <property type="term" value="F:hydrolase activity"/>
    <property type="evidence" value="ECO:0007669"/>
    <property type="project" value="UniProtKB-KW"/>
</dbReference>
<dbReference type="STRING" id="1120975.SAMN02746064_01238"/>
<sequence length="141" mass="16523">MENCFYCEKSDKLNELMVKVIDLAYSDVYLIRNQNFPGRCVVAYKDHKRELFELEKQELIGFTEEVSLVTKVINDMFKADKMNYGIYGDGVPHLHYHIVPKKKDEYCWGAPFSLTGNDNYLEETELQDRAAKIRSEIQKGR</sequence>
<dbReference type="OrthoDB" id="9784774at2"/>
<accession>A0A1M4WHR6</accession>
<dbReference type="PROSITE" id="PS51084">
    <property type="entry name" value="HIT_2"/>
    <property type="match status" value="1"/>
</dbReference>
<reference evidence="3 4" key="1">
    <citation type="submission" date="2016-11" db="EMBL/GenBank/DDBJ databases">
        <authorList>
            <person name="Jaros S."/>
            <person name="Januszkiewicz K."/>
            <person name="Wedrychowicz H."/>
        </authorList>
    </citation>
    <scope>NUCLEOTIDE SEQUENCE [LARGE SCALE GENOMIC DNA]</scope>
    <source>
        <strain evidence="3 4">DSM 14828</strain>
    </source>
</reference>
<dbReference type="InterPro" id="IPR036265">
    <property type="entry name" value="HIT-like_sf"/>
</dbReference>
<feature type="domain" description="HIT" evidence="2">
    <location>
        <begin position="5"/>
        <end position="108"/>
    </location>
</feature>
<evidence type="ECO:0000259" key="2">
    <source>
        <dbReference type="PROSITE" id="PS51084"/>
    </source>
</evidence>
<dbReference type="InterPro" id="IPR001310">
    <property type="entry name" value="Histidine_triad_HIT"/>
</dbReference>
<proteinExistence type="predicted"/>
<dbReference type="PANTHER" id="PTHR46648:SF1">
    <property type="entry name" value="ADENOSINE 5'-MONOPHOSPHORAMIDASE HNT1"/>
    <property type="match status" value="1"/>
</dbReference>
<dbReference type="RefSeq" id="WP_084117036.1">
    <property type="nucleotide sequence ID" value="NZ_FQTU01000007.1"/>
</dbReference>
<name>A0A1M4WHR6_9FIRM</name>
<protein>
    <submittedName>
        <fullName evidence="3">Diadenosine tetraphosphate (Ap4A) hydrolase</fullName>
    </submittedName>
</protein>
<dbReference type="AlphaFoldDB" id="A0A1M4WHR6"/>
<gene>
    <name evidence="3" type="ORF">SAMN02746064_01238</name>
</gene>
<keyword evidence="3" id="KW-0378">Hydrolase</keyword>
<evidence type="ECO:0000313" key="3">
    <source>
        <dbReference type="EMBL" id="SHE80593.1"/>
    </source>
</evidence>
<feature type="short sequence motif" description="Histidine triad motif" evidence="1">
    <location>
        <begin position="93"/>
        <end position="97"/>
    </location>
</feature>
<dbReference type="EMBL" id="FQTU01000007">
    <property type="protein sequence ID" value="SHE80593.1"/>
    <property type="molecule type" value="Genomic_DNA"/>
</dbReference>
<keyword evidence="4" id="KW-1185">Reference proteome</keyword>
<evidence type="ECO:0000256" key="1">
    <source>
        <dbReference type="PROSITE-ProRule" id="PRU00464"/>
    </source>
</evidence>
<dbReference type="SUPFAM" id="SSF54197">
    <property type="entry name" value="HIT-like"/>
    <property type="match status" value="1"/>
</dbReference>
<dbReference type="GO" id="GO:0009117">
    <property type="term" value="P:nucleotide metabolic process"/>
    <property type="evidence" value="ECO:0007669"/>
    <property type="project" value="TreeGrafter"/>
</dbReference>
<dbReference type="Gene3D" id="3.30.428.10">
    <property type="entry name" value="HIT-like"/>
    <property type="match status" value="1"/>
</dbReference>
<dbReference type="InterPro" id="IPR011146">
    <property type="entry name" value="HIT-like"/>
</dbReference>
<evidence type="ECO:0000313" key="4">
    <source>
        <dbReference type="Proteomes" id="UP000184251"/>
    </source>
</evidence>
<organism evidence="3 4">
    <name type="scientific">Alkalibacter saccharofermentans DSM 14828</name>
    <dbReference type="NCBI Taxonomy" id="1120975"/>
    <lineage>
        <taxon>Bacteria</taxon>
        <taxon>Bacillati</taxon>
        <taxon>Bacillota</taxon>
        <taxon>Clostridia</taxon>
        <taxon>Eubacteriales</taxon>
        <taxon>Eubacteriaceae</taxon>
        <taxon>Alkalibacter</taxon>
    </lineage>
</organism>